<dbReference type="AlphaFoldDB" id="A0A4Q4Z3J5"/>
<feature type="region of interest" description="Disordered" evidence="1">
    <location>
        <begin position="1"/>
        <end position="24"/>
    </location>
</feature>
<proteinExistence type="predicted"/>
<evidence type="ECO:0000313" key="3">
    <source>
        <dbReference type="Proteomes" id="UP000295198"/>
    </source>
</evidence>
<comment type="caution">
    <text evidence="2">The sequence shown here is derived from an EMBL/GenBank/DDBJ whole genome shotgun (WGS) entry which is preliminary data.</text>
</comment>
<dbReference type="EMBL" id="SDKM01000050">
    <property type="protein sequence ID" value="RYP82257.1"/>
    <property type="molecule type" value="Genomic_DNA"/>
</dbReference>
<evidence type="ECO:0000313" key="2">
    <source>
        <dbReference type="EMBL" id="RYP82257.1"/>
    </source>
</evidence>
<dbReference type="OrthoDB" id="4936366at2"/>
<evidence type="ECO:0000256" key="1">
    <source>
        <dbReference type="SAM" id="MobiDB-lite"/>
    </source>
</evidence>
<dbReference type="Proteomes" id="UP000295198">
    <property type="component" value="Unassembled WGS sequence"/>
</dbReference>
<protein>
    <submittedName>
        <fullName evidence="2">Uncharacterized protein</fullName>
    </submittedName>
</protein>
<sequence>MGLFATKPRSGATDGPGAGRELPEGVRRRLPARFEAVGEALASGSTAVVPCEIAGRALAQDGASLDEALQALRETSVAVTGRDPSFADVQALSVAWSEATLAYLHRLSCEDPLTGLSSLAHVRSRLSELYRSFDYGDGTIPHTHALVVVEMADHRPELVRTDHDRFSRSLRLARLGETARTVFPGHETIGRLGTTRVVVLAERDERLGRRTALLRTMLMSADHPTRVWIEGLPATDDSAAVLLDELARG</sequence>
<dbReference type="RefSeq" id="WP_134720654.1">
    <property type="nucleotide sequence ID" value="NZ_SDKM01000050.1"/>
</dbReference>
<keyword evidence="3" id="KW-1185">Reference proteome</keyword>
<accession>A0A4Q4Z3J5</accession>
<organism evidence="2 3">
    <name type="scientific">Nocardioides guangzhouensis</name>
    <dbReference type="NCBI Taxonomy" id="2497878"/>
    <lineage>
        <taxon>Bacteria</taxon>
        <taxon>Bacillati</taxon>
        <taxon>Actinomycetota</taxon>
        <taxon>Actinomycetes</taxon>
        <taxon>Propionibacteriales</taxon>
        <taxon>Nocardioidaceae</taxon>
        <taxon>Nocardioides</taxon>
    </lineage>
</organism>
<gene>
    <name evidence="2" type="ORF">EKO23_22110</name>
</gene>
<name>A0A4Q4Z3J5_9ACTN</name>
<reference evidence="2 3" key="1">
    <citation type="submission" date="2019-01" db="EMBL/GenBank/DDBJ databases">
        <title>Nocardioides guangzhouensis sp. nov., an actinobacterium isolated from soil.</title>
        <authorList>
            <person name="Fu Y."/>
            <person name="Cai Y."/>
            <person name="Lin Z."/>
            <person name="Chen P."/>
        </authorList>
    </citation>
    <scope>NUCLEOTIDE SEQUENCE [LARGE SCALE GENOMIC DNA]</scope>
    <source>
        <strain evidence="2 3">130</strain>
    </source>
</reference>